<dbReference type="InterPro" id="IPR029018">
    <property type="entry name" value="Hex-like_dom2"/>
</dbReference>
<feature type="chain" id="PRO_5045794815" description="beta-N-acetylhexosaminidase" evidence="6">
    <location>
        <begin position="23"/>
        <end position="771"/>
    </location>
</feature>
<dbReference type="SMART" id="SM00758">
    <property type="entry name" value="PA14"/>
    <property type="match status" value="1"/>
</dbReference>
<dbReference type="EC" id="3.2.1.52" evidence="3"/>
<evidence type="ECO:0000256" key="3">
    <source>
        <dbReference type="ARBA" id="ARBA00012663"/>
    </source>
</evidence>
<dbReference type="InterPro" id="IPR025705">
    <property type="entry name" value="Beta_hexosaminidase_sua/sub"/>
</dbReference>
<dbReference type="Pfam" id="PF07691">
    <property type="entry name" value="PA14"/>
    <property type="match status" value="1"/>
</dbReference>
<dbReference type="InterPro" id="IPR037524">
    <property type="entry name" value="PA14/GLEYA"/>
</dbReference>
<dbReference type="PRINTS" id="PR00738">
    <property type="entry name" value="GLHYDRLASE20"/>
</dbReference>
<dbReference type="Proteomes" id="UP000618754">
    <property type="component" value="Unassembled WGS sequence"/>
</dbReference>
<evidence type="ECO:0000313" key="8">
    <source>
        <dbReference type="EMBL" id="MBD1387287.1"/>
    </source>
</evidence>
<organism evidence="8 9">
    <name type="scientific">Mucilaginibacter rigui</name>
    <dbReference type="NCBI Taxonomy" id="534635"/>
    <lineage>
        <taxon>Bacteria</taxon>
        <taxon>Pseudomonadati</taxon>
        <taxon>Bacteroidota</taxon>
        <taxon>Sphingobacteriia</taxon>
        <taxon>Sphingobacteriales</taxon>
        <taxon>Sphingobacteriaceae</taxon>
        <taxon>Mucilaginibacter</taxon>
    </lineage>
</organism>
<evidence type="ECO:0000256" key="2">
    <source>
        <dbReference type="ARBA" id="ARBA00006285"/>
    </source>
</evidence>
<dbReference type="InterPro" id="IPR059177">
    <property type="entry name" value="GH29D-like_dom"/>
</dbReference>
<dbReference type="InterPro" id="IPR017853">
    <property type="entry name" value="GH"/>
</dbReference>
<dbReference type="Pfam" id="PF02838">
    <property type="entry name" value="Glyco_hydro_20b"/>
    <property type="match status" value="1"/>
</dbReference>
<dbReference type="EMBL" id="JACWMW010000005">
    <property type="protein sequence ID" value="MBD1387287.1"/>
    <property type="molecule type" value="Genomic_DNA"/>
</dbReference>
<dbReference type="Gene3D" id="3.90.182.10">
    <property type="entry name" value="Toxin - Anthrax Protective Antigen,domain 1"/>
    <property type="match status" value="1"/>
</dbReference>
<dbReference type="InterPro" id="IPR011658">
    <property type="entry name" value="PA14_dom"/>
</dbReference>
<comment type="similarity">
    <text evidence="2">Belongs to the glycosyl hydrolase 20 family.</text>
</comment>
<name>A0ABR7XBT8_9SPHI</name>
<accession>A0ABR7XBT8</accession>
<dbReference type="PROSITE" id="PS51820">
    <property type="entry name" value="PA14"/>
    <property type="match status" value="1"/>
</dbReference>
<sequence>MNKRKHVLLAALLVASSFCVNAQNTDPYAGIIPAPVSVKKAPGEFILSQETIIQADTPNNKAVQFFSSYLANNMAYNKQVALRNARVSTTSIYLTSAGTENLPAEGYRLTITPQQITVAGKGAGLFYGIQTLIQLIPIERAATAKLPAVTIEDYPRFGYRGMMLDVCRHFFSVEFVKRYIDLMATYKLNTFHWHLTDDQGWRIEIKKYPKLTSVGSMRKESVIGNYKDRTPLQYDGVPVSGYYTQDQIRDVIKYAADRYITIVPEIEMPGHALAALAAYPELSCDPSQKYEVSGKWGVFNNIYCPSEKTFSFLEDVLTEVIDLFPSKYIHIGGDEAPKDVWKQSKFCQDLIKRLKLKNEHGLQSYFIQRMEKFVNSKGRSIIGWDEILEGGLAPNATVMSWRGEEGGIQAAKESHDVIMTPSSQGLYFDHAQGKINQEPVGIGGNAPIQKTYAYNPTPAALTPAQQKYIKGVQANLWTEYITTETKIEYMVLPRMLALSEVAWTPTANKNYQDFSEARLPQHLARLDKNGYNYRVPPAIGNADTVMIGSTLNVNLKSPVKGAKIYYTIDGYTPRETELLYTGPMSYPVPLDEYRDLKTIVVTPTGKRSVITAAKMFNKAPLAAVNYTGNTPGLKYQASAGTYVNTTQINPAAVIDTGVAKSFSTALSAFKKAFNKYGVVFNGYLKADVDGNYGFSTASSNGSVLLIDDVPIVDNDGRTGPVEQQGVIPLLKGYHRITIKYVDANSSGSGLRVYMTIPGKPKGEVSPDMMFN</sequence>
<evidence type="ECO:0000313" key="9">
    <source>
        <dbReference type="Proteomes" id="UP000618754"/>
    </source>
</evidence>
<reference evidence="8 9" key="1">
    <citation type="submission" date="2020-09" db="EMBL/GenBank/DDBJ databases">
        <title>Novel species of Mucilaginibacter isolated from a glacier on the Tibetan Plateau.</title>
        <authorList>
            <person name="Liu Q."/>
            <person name="Xin Y.-H."/>
        </authorList>
    </citation>
    <scope>NUCLEOTIDE SEQUENCE [LARGE SCALE GENOMIC DNA]</scope>
    <source>
        <strain evidence="8 9">CGMCC 1.13878</strain>
    </source>
</reference>
<dbReference type="Pfam" id="PF13290">
    <property type="entry name" value="CHB_HEX_C_1"/>
    <property type="match status" value="1"/>
</dbReference>
<keyword evidence="5" id="KW-0326">Glycosidase</keyword>
<evidence type="ECO:0000256" key="1">
    <source>
        <dbReference type="ARBA" id="ARBA00001231"/>
    </source>
</evidence>
<proteinExistence type="inferred from homology"/>
<dbReference type="InterPro" id="IPR015883">
    <property type="entry name" value="Glyco_hydro_20_cat"/>
</dbReference>
<dbReference type="Gene3D" id="3.30.379.10">
    <property type="entry name" value="Chitobiase/beta-hexosaminidase domain 2-like"/>
    <property type="match status" value="1"/>
</dbReference>
<dbReference type="PANTHER" id="PTHR22600:SF57">
    <property type="entry name" value="BETA-N-ACETYLHEXOSAMINIDASE"/>
    <property type="match status" value="1"/>
</dbReference>
<dbReference type="PANTHER" id="PTHR22600">
    <property type="entry name" value="BETA-HEXOSAMINIDASE"/>
    <property type="match status" value="1"/>
</dbReference>
<feature type="domain" description="PA14" evidence="7">
    <location>
        <begin position="628"/>
        <end position="768"/>
    </location>
</feature>
<comment type="catalytic activity">
    <reaction evidence="1">
        <text>Hydrolysis of terminal non-reducing N-acetyl-D-hexosamine residues in N-acetyl-beta-D-hexosaminides.</text>
        <dbReference type="EC" id="3.2.1.52"/>
    </reaction>
</comment>
<feature type="signal peptide" evidence="6">
    <location>
        <begin position="1"/>
        <end position="22"/>
    </location>
</feature>
<comment type="caution">
    <text evidence="8">The sequence shown here is derived from an EMBL/GenBank/DDBJ whole genome shotgun (WGS) entry which is preliminary data.</text>
</comment>
<dbReference type="Pfam" id="PF00728">
    <property type="entry name" value="Glyco_hydro_20"/>
    <property type="match status" value="1"/>
</dbReference>
<evidence type="ECO:0000256" key="4">
    <source>
        <dbReference type="ARBA" id="ARBA00022801"/>
    </source>
</evidence>
<dbReference type="SUPFAM" id="SSF51445">
    <property type="entry name" value="(Trans)glycosidases"/>
    <property type="match status" value="1"/>
</dbReference>
<keyword evidence="4" id="KW-0378">Hydrolase</keyword>
<dbReference type="SUPFAM" id="SSF56988">
    <property type="entry name" value="Anthrax protective antigen"/>
    <property type="match status" value="1"/>
</dbReference>
<evidence type="ECO:0000259" key="7">
    <source>
        <dbReference type="PROSITE" id="PS51820"/>
    </source>
</evidence>
<gene>
    <name evidence="8" type="ORF">IDJ75_18505</name>
</gene>
<evidence type="ECO:0000256" key="5">
    <source>
        <dbReference type="ARBA" id="ARBA00023295"/>
    </source>
</evidence>
<evidence type="ECO:0000256" key="6">
    <source>
        <dbReference type="SAM" id="SignalP"/>
    </source>
</evidence>
<dbReference type="Gene3D" id="3.20.20.80">
    <property type="entry name" value="Glycosidases"/>
    <property type="match status" value="1"/>
</dbReference>
<dbReference type="CDD" id="cd06563">
    <property type="entry name" value="GH20_chitobiase-like"/>
    <property type="match status" value="1"/>
</dbReference>
<dbReference type="InterPro" id="IPR015882">
    <property type="entry name" value="HEX_bac_N"/>
</dbReference>
<keyword evidence="6" id="KW-0732">Signal</keyword>
<keyword evidence="9" id="KW-1185">Reference proteome</keyword>
<dbReference type="SUPFAM" id="SSF55545">
    <property type="entry name" value="beta-N-acetylhexosaminidase-like domain"/>
    <property type="match status" value="1"/>
</dbReference>
<dbReference type="RefSeq" id="WP_191177137.1">
    <property type="nucleotide sequence ID" value="NZ_JACWMW010000005.1"/>
</dbReference>
<protein>
    <recommendedName>
        <fullName evidence="3">beta-N-acetylhexosaminidase</fullName>
        <ecNumber evidence="3">3.2.1.52</ecNumber>
    </recommendedName>
</protein>